<dbReference type="PANTHER" id="PTHR39441">
    <property type="entry name" value="DUF2252 DOMAIN-CONTAINING PROTEIN"/>
    <property type="match status" value="1"/>
</dbReference>
<dbReference type="PANTHER" id="PTHR39441:SF1">
    <property type="entry name" value="DUF2252 DOMAIN-CONTAINING PROTEIN"/>
    <property type="match status" value="1"/>
</dbReference>
<dbReference type="InterPro" id="IPR018721">
    <property type="entry name" value="DUF2252"/>
</dbReference>
<accession>A0ABS0PVT2</accession>
<dbReference type="Proteomes" id="UP000807370">
    <property type="component" value="Unassembled WGS sequence"/>
</dbReference>
<evidence type="ECO:0000313" key="1">
    <source>
        <dbReference type="EMBL" id="MBH5401036.1"/>
    </source>
</evidence>
<dbReference type="RefSeq" id="WP_197962182.1">
    <property type="nucleotide sequence ID" value="NZ_JACCHP010000018.1"/>
</dbReference>
<name>A0ABS0PVT2_9BRAD</name>
<dbReference type="InterPro" id="IPR011009">
    <property type="entry name" value="Kinase-like_dom_sf"/>
</dbReference>
<evidence type="ECO:0000313" key="2">
    <source>
        <dbReference type="Proteomes" id="UP000807370"/>
    </source>
</evidence>
<dbReference type="EMBL" id="JACCHP010000018">
    <property type="protein sequence ID" value="MBH5401036.1"/>
    <property type="molecule type" value="Genomic_DNA"/>
</dbReference>
<proteinExistence type="predicted"/>
<organism evidence="1 2">
    <name type="scientific">Bradyrhizobium agreste</name>
    <dbReference type="NCBI Taxonomy" id="2751811"/>
    <lineage>
        <taxon>Bacteria</taxon>
        <taxon>Pseudomonadati</taxon>
        <taxon>Pseudomonadota</taxon>
        <taxon>Alphaproteobacteria</taxon>
        <taxon>Hyphomicrobiales</taxon>
        <taxon>Nitrobacteraceae</taxon>
        <taxon>Bradyrhizobium</taxon>
    </lineage>
</organism>
<dbReference type="SUPFAM" id="SSF56112">
    <property type="entry name" value="Protein kinase-like (PK-like)"/>
    <property type="match status" value="1"/>
</dbReference>
<dbReference type="Pfam" id="PF10009">
    <property type="entry name" value="DUF2252"/>
    <property type="match status" value="1"/>
</dbReference>
<comment type="caution">
    <text evidence="1">The sequence shown here is derived from an EMBL/GenBank/DDBJ whole genome shotgun (WGS) entry which is preliminary data.</text>
</comment>
<sequence length="360" mass="41035">MTFQRDNAAFERWLRKQCDVVEADLAHKHERMQEDAFTFLRATFFRWARRIEKLCPKLKDAPAVLSVGDTHIENYGTWRDAEGRLVWGINDFDEAAIIPYPFDLVRLATSARLAPKARAGNGMAAATILEGYREGLANPRPLLLDEEESWMRPFVACSDEERRDFWRELKDYPDAEPPSQVASALTKNLPDHAEMERFASRRKGGGSLGRPRYIAVASWGGGKIVREAKALVPSAWDWAHGRNGKPRFLDIAQGEFRAPDPHLKVNGGYIIRRIAPDQRKLELSNRSHPRLRLDLLWAKGFDLGAIHAGTRDARSRIEHDLDGRKDDWLHSAAKVAAADVRKDFEEWQQVELPWTPDAPD</sequence>
<protein>
    <submittedName>
        <fullName evidence="1">DUF2252 family protein</fullName>
    </submittedName>
</protein>
<reference evidence="1 2" key="1">
    <citation type="submission" date="2020-07" db="EMBL/GenBank/DDBJ databases">
        <title>Bradyrhizobium diversity isolated from nodules of indigenous legumes of Western Australia.</title>
        <authorList>
            <person name="Klepa M.S."/>
        </authorList>
    </citation>
    <scope>NUCLEOTIDE SEQUENCE [LARGE SCALE GENOMIC DNA]</scope>
    <source>
        <strain evidence="1 2">CNPSo 4010</strain>
    </source>
</reference>
<gene>
    <name evidence="1" type="ORF">HZZ13_25115</name>
</gene>
<keyword evidence="2" id="KW-1185">Reference proteome</keyword>